<dbReference type="Gene3D" id="3.90.1200.10">
    <property type="match status" value="1"/>
</dbReference>
<keyword evidence="3" id="KW-1185">Reference proteome</keyword>
<protein>
    <submittedName>
        <fullName evidence="2">Trifolitoxin immunity domain-containing protein</fullName>
    </submittedName>
</protein>
<proteinExistence type="predicted"/>
<dbReference type="AlphaFoldDB" id="A0A919NEA2"/>
<organism evidence="2 3">
    <name type="scientific">Actinoplanes siamensis</name>
    <dbReference type="NCBI Taxonomy" id="1223317"/>
    <lineage>
        <taxon>Bacteria</taxon>
        <taxon>Bacillati</taxon>
        <taxon>Actinomycetota</taxon>
        <taxon>Actinomycetes</taxon>
        <taxon>Micromonosporales</taxon>
        <taxon>Micromonosporaceae</taxon>
        <taxon>Actinoplanes</taxon>
    </lineage>
</organism>
<evidence type="ECO:0000259" key="1">
    <source>
        <dbReference type="Pfam" id="PF01636"/>
    </source>
</evidence>
<accession>A0A919NEA2</accession>
<comment type="caution">
    <text evidence="2">The sequence shown here is derived from an EMBL/GenBank/DDBJ whole genome shotgun (WGS) entry which is preliminary data.</text>
</comment>
<dbReference type="SUPFAM" id="SSF56112">
    <property type="entry name" value="Protein kinase-like (PK-like)"/>
    <property type="match status" value="1"/>
</dbReference>
<evidence type="ECO:0000313" key="3">
    <source>
        <dbReference type="Proteomes" id="UP000629619"/>
    </source>
</evidence>
<sequence>MLAWHAELVAEDRLTGGRNTREVVRIGETVRHTRGSGAGFAARVLTFLESIGFAHAPRYLGVDERDRDILTFIPGCTTDHPSQRGHGAYGMGGRILRELHDATDGHALAGTQECVIHGDPGPFNTIFRQGQPVALIDWDSCRPGRRLEDLAYMSWTWCIQSAGNVPIEHQAEHLRELRDGYGSVETELLIDMMLLRQAEIAASEAANARNLALDRVRRQSAEEAVAWAENDSALVRGNRTTLLAALLR</sequence>
<feature type="domain" description="Aminoglycoside phosphotransferase" evidence="1">
    <location>
        <begin position="95"/>
        <end position="165"/>
    </location>
</feature>
<reference evidence="2" key="1">
    <citation type="submission" date="2021-01" db="EMBL/GenBank/DDBJ databases">
        <title>Whole genome shotgun sequence of Actinoplanes siamensis NBRC 109076.</title>
        <authorList>
            <person name="Komaki H."/>
            <person name="Tamura T."/>
        </authorList>
    </citation>
    <scope>NUCLEOTIDE SEQUENCE</scope>
    <source>
        <strain evidence="2">NBRC 109076</strain>
    </source>
</reference>
<dbReference type="InterPro" id="IPR011009">
    <property type="entry name" value="Kinase-like_dom_sf"/>
</dbReference>
<dbReference type="Pfam" id="PF01636">
    <property type="entry name" value="APH"/>
    <property type="match status" value="1"/>
</dbReference>
<dbReference type="EMBL" id="BOMW01000076">
    <property type="protein sequence ID" value="GIF09134.1"/>
    <property type="molecule type" value="Genomic_DNA"/>
</dbReference>
<gene>
    <name evidence="2" type="ORF">Asi03nite_66720</name>
</gene>
<dbReference type="Proteomes" id="UP000629619">
    <property type="component" value="Unassembled WGS sequence"/>
</dbReference>
<evidence type="ECO:0000313" key="2">
    <source>
        <dbReference type="EMBL" id="GIF09134.1"/>
    </source>
</evidence>
<name>A0A919NEA2_9ACTN</name>
<dbReference type="InterPro" id="IPR002575">
    <property type="entry name" value="Aminoglycoside_PTrfase"/>
</dbReference>